<dbReference type="EMBL" id="CYYI01000006">
    <property type="protein sequence ID" value="CUN89463.1"/>
    <property type="molecule type" value="Genomic_DNA"/>
</dbReference>
<reference evidence="3 4" key="1">
    <citation type="submission" date="2015-09" db="EMBL/GenBank/DDBJ databases">
        <authorList>
            <consortium name="Pathogen Informatics"/>
        </authorList>
    </citation>
    <scope>NUCLEOTIDE SEQUENCE [LARGE SCALE GENOMIC DNA]</scope>
    <source>
        <strain evidence="3 4">2789STDY5608824</strain>
    </source>
</reference>
<feature type="region of interest" description="Disordered" evidence="1">
    <location>
        <begin position="25"/>
        <end position="81"/>
    </location>
</feature>
<gene>
    <name evidence="3" type="ORF">ERS852382_01600</name>
</gene>
<evidence type="ECO:0000256" key="2">
    <source>
        <dbReference type="SAM" id="SignalP"/>
    </source>
</evidence>
<feature type="compositionally biased region" description="Low complexity" evidence="1">
    <location>
        <begin position="51"/>
        <end position="61"/>
    </location>
</feature>
<evidence type="ECO:0008006" key="5">
    <source>
        <dbReference type="Google" id="ProtNLM"/>
    </source>
</evidence>
<accession>A0A174AMM2</accession>
<dbReference type="AlphaFoldDB" id="A0A174AMM2"/>
<keyword evidence="2" id="KW-0732">Signal</keyword>
<dbReference type="Proteomes" id="UP000095647">
    <property type="component" value="Unassembled WGS sequence"/>
</dbReference>
<feature type="compositionally biased region" description="Low complexity" evidence="1">
    <location>
        <begin position="26"/>
        <end position="43"/>
    </location>
</feature>
<dbReference type="PROSITE" id="PS51257">
    <property type="entry name" value="PROKAR_LIPOPROTEIN"/>
    <property type="match status" value="1"/>
</dbReference>
<evidence type="ECO:0000313" key="4">
    <source>
        <dbReference type="Proteomes" id="UP000095647"/>
    </source>
</evidence>
<proteinExistence type="predicted"/>
<name>A0A174AMM2_BIFAD</name>
<feature type="chain" id="PRO_5039408262" description="Lipoprotein" evidence="2">
    <location>
        <begin position="22"/>
        <end position="198"/>
    </location>
</feature>
<sequence>MKITRRAIAAMLAIMFPIALAGGCGSQTTSSQPASADSQTDSQDSGDDSQDSTTGSDDGSPLANGLSGSCEGSDPRLPSVKLDTSAGYLGVEIPGNDQIRPNEFYSYDLMLTNENGDSWMVQLSDYVSSGETNRSVFNMQTSKNLNYPGWSNSDDRSVFSTSVPDTAMRGTSMDWQMTLSIDGNDVAKCPTDGTTSLE</sequence>
<feature type="signal peptide" evidence="2">
    <location>
        <begin position="1"/>
        <end position="21"/>
    </location>
</feature>
<evidence type="ECO:0000313" key="3">
    <source>
        <dbReference type="EMBL" id="CUN89463.1"/>
    </source>
</evidence>
<organism evidence="3 4">
    <name type="scientific">Bifidobacterium adolescentis</name>
    <dbReference type="NCBI Taxonomy" id="1680"/>
    <lineage>
        <taxon>Bacteria</taxon>
        <taxon>Bacillati</taxon>
        <taxon>Actinomycetota</taxon>
        <taxon>Actinomycetes</taxon>
        <taxon>Bifidobacteriales</taxon>
        <taxon>Bifidobacteriaceae</taxon>
        <taxon>Bifidobacterium</taxon>
    </lineage>
</organism>
<protein>
    <recommendedName>
        <fullName evidence="5">Lipoprotein</fullName>
    </recommendedName>
</protein>
<evidence type="ECO:0000256" key="1">
    <source>
        <dbReference type="SAM" id="MobiDB-lite"/>
    </source>
</evidence>
<dbReference type="RefSeq" id="WP_055680583.1">
    <property type="nucleotide sequence ID" value="NZ_CYYI01000006.1"/>
</dbReference>